<dbReference type="CDD" id="cd00198">
    <property type="entry name" value="vWFA"/>
    <property type="match status" value="1"/>
</dbReference>
<dbReference type="GO" id="GO:0004674">
    <property type="term" value="F:protein serine/threonine kinase activity"/>
    <property type="evidence" value="ECO:0007669"/>
    <property type="project" value="TreeGrafter"/>
</dbReference>
<name>A0A2N5XUR7_9HYPH</name>
<keyword evidence="1" id="KW-0732">Signal</keyword>
<comment type="caution">
    <text evidence="3">The sequence shown here is derived from an EMBL/GenBank/DDBJ whole genome shotgun (WGS) entry which is preliminary data.</text>
</comment>
<keyword evidence="4" id="KW-1185">Reference proteome</keyword>
<dbReference type="PROSITE" id="PS50234">
    <property type="entry name" value="VWFA"/>
    <property type="match status" value="1"/>
</dbReference>
<dbReference type="GO" id="GO:0005737">
    <property type="term" value="C:cytoplasm"/>
    <property type="evidence" value="ECO:0007669"/>
    <property type="project" value="TreeGrafter"/>
</dbReference>
<dbReference type="InterPro" id="IPR002035">
    <property type="entry name" value="VWF_A"/>
</dbReference>
<dbReference type="OrthoDB" id="9801841at2"/>
<dbReference type="PANTHER" id="PTHR47763:SF1">
    <property type="entry name" value="DUF659 DOMAIN-CONTAINING PROTEIN"/>
    <property type="match status" value="1"/>
</dbReference>
<dbReference type="AlphaFoldDB" id="A0A2N5XUR7"/>
<gene>
    <name evidence="3" type="ORF">C0081_06025</name>
</gene>
<protein>
    <recommendedName>
        <fullName evidence="2">VWFA domain-containing protein</fullName>
    </recommendedName>
</protein>
<dbReference type="PANTHER" id="PTHR47763">
    <property type="entry name" value="ALPHA-PROTEIN KINASE VWKA"/>
    <property type="match status" value="1"/>
</dbReference>
<reference evidence="3 4" key="1">
    <citation type="submission" date="2018-01" db="EMBL/GenBank/DDBJ databases">
        <title>The draft genome sequence of Cohaesibacter sp. H1304.</title>
        <authorList>
            <person name="Wang N.-N."/>
            <person name="Du Z.-J."/>
        </authorList>
    </citation>
    <scope>NUCLEOTIDE SEQUENCE [LARGE SCALE GENOMIC DNA]</scope>
    <source>
        <strain evidence="3 4">H1304</strain>
    </source>
</reference>
<dbReference type="Gene3D" id="3.40.50.410">
    <property type="entry name" value="von Willebrand factor, type A domain"/>
    <property type="match status" value="1"/>
</dbReference>
<dbReference type="EMBL" id="PKUQ01000010">
    <property type="protein sequence ID" value="PLW78197.1"/>
    <property type="molecule type" value="Genomic_DNA"/>
</dbReference>
<dbReference type="RefSeq" id="WP_101532909.1">
    <property type="nucleotide sequence ID" value="NZ_PKUQ01000010.1"/>
</dbReference>
<evidence type="ECO:0000256" key="1">
    <source>
        <dbReference type="SAM" id="SignalP"/>
    </source>
</evidence>
<dbReference type="Proteomes" id="UP000234881">
    <property type="component" value="Unassembled WGS sequence"/>
</dbReference>
<evidence type="ECO:0000313" key="4">
    <source>
        <dbReference type="Proteomes" id="UP000234881"/>
    </source>
</evidence>
<feature type="signal peptide" evidence="1">
    <location>
        <begin position="1"/>
        <end position="29"/>
    </location>
</feature>
<evidence type="ECO:0000313" key="3">
    <source>
        <dbReference type="EMBL" id="PLW78197.1"/>
    </source>
</evidence>
<sequence>MIKSLTIFVFLLVCLVVSPSLLGGHPAFADGVSRQAQLMPGKKTLFRRIVVKPGAKLMSKPGTTARVLEHNVPTFSVYYVYGEKNGFTEVGANSSGEAAGWIKTDRVVDWKQSIVVAFNNRASAGRVRHLFYKDVDQLAEDLETYEDPAAFASSEHAVAVEPENAINDTNNFYLLPILDHESTYFPDDNEGNLIQVASVTSREAKTEEQEFKVGVVFVIDTTKSMVPFIRQTKEVIEQIGVELQNSELSGKVSFGLVGFRQSKKTNPGIGYHVKNLLPLGEEADVDHFVTAIDKMEVAKVATKGFREDSIGGIAFARSDNNWEPYSAKYIILVTDAGPKSPEDGDNFAHQLDIPELAGDLNDGGIKLLVMHLKTPQGKKDHQGAEARYRQVSRFVGSVNDLYTSVKGGDIGTFGSKVSTLSNLIVTTSRKIYNDSEIQQPDEADTSTEANLQRAARAFQLEFRGNQQGEQAPDFYKAWTIDHAFGAYSRQALDIRIMLTRNQLSTMAGNLREIVDQANRPGGIIDANAFFEDIQELAVRTSNDPTQVRDDQKLGDAIAEYLDDLPYKSQTTAMTMTDWVTLSAPEQRDLMNALESKLLYYERVHNNPERWFPLHEDAVEGEHVTTVSLDRMP</sequence>
<organism evidence="3 4">
    <name type="scientific">Cohaesibacter celericrescens</name>
    <dbReference type="NCBI Taxonomy" id="2067669"/>
    <lineage>
        <taxon>Bacteria</taxon>
        <taxon>Pseudomonadati</taxon>
        <taxon>Pseudomonadota</taxon>
        <taxon>Alphaproteobacteria</taxon>
        <taxon>Hyphomicrobiales</taxon>
        <taxon>Cohaesibacteraceae</taxon>
    </lineage>
</organism>
<feature type="domain" description="VWFA" evidence="2">
    <location>
        <begin position="214"/>
        <end position="370"/>
    </location>
</feature>
<proteinExistence type="predicted"/>
<dbReference type="InterPro" id="IPR036465">
    <property type="entry name" value="vWFA_dom_sf"/>
</dbReference>
<evidence type="ECO:0000259" key="2">
    <source>
        <dbReference type="PROSITE" id="PS50234"/>
    </source>
</evidence>
<dbReference type="SUPFAM" id="SSF53300">
    <property type="entry name" value="vWA-like"/>
    <property type="match status" value="1"/>
</dbReference>
<accession>A0A2N5XUR7</accession>
<dbReference type="InterPro" id="IPR052969">
    <property type="entry name" value="Thr-specific_kinase-like"/>
</dbReference>
<feature type="chain" id="PRO_5014782080" description="VWFA domain-containing protein" evidence="1">
    <location>
        <begin position="30"/>
        <end position="632"/>
    </location>
</feature>